<name>G5H5U8_9BACT</name>
<accession>G5H5U8</accession>
<protein>
    <recommendedName>
        <fullName evidence="3">DUF5034 domain-containing protein</fullName>
    </recommendedName>
</protein>
<organism evidence="1 2">
    <name type="scientific">Alistipes indistinctus YIT 12060</name>
    <dbReference type="NCBI Taxonomy" id="742725"/>
    <lineage>
        <taxon>Bacteria</taxon>
        <taxon>Pseudomonadati</taxon>
        <taxon>Bacteroidota</taxon>
        <taxon>Bacteroidia</taxon>
        <taxon>Bacteroidales</taxon>
        <taxon>Rikenellaceae</taxon>
        <taxon>Alistipes</taxon>
    </lineage>
</organism>
<evidence type="ECO:0008006" key="3">
    <source>
        <dbReference type="Google" id="ProtNLM"/>
    </source>
</evidence>
<dbReference type="AlphaFoldDB" id="G5H5U8"/>
<dbReference type="STRING" id="742725.HMPREF9450_00308"/>
<dbReference type="PROSITE" id="PS51257">
    <property type="entry name" value="PROKAR_LIPOPROTEIN"/>
    <property type="match status" value="1"/>
</dbReference>
<dbReference type="GeneID" id="92816730"/>
<dbReference type="PATRIC" id="fig|742725.3.peg.349"/>
<evidence type="ECO:0000313" key="1">
    <source>
        <dbReference type="EMBL" id="EHB93042.1"/>
    </source>
</evidence>
<dbReference type="RefSeq" id="WP_009133114.1">
    <property type="nucleotide sequence ID" value="NZ_CP102250.1"/>
</dbReference>
<keyword evidence="2" id="KW-1185">Reference proteome</keyword>
<sequence length="228" mass="26366">MSTRIFIFLVCCMGMFGCKEWYPEPTYPNLIKEYDDPQQMKFYGWKGNAKNPAGPVALEDVMWVVGSDHEGLISQVTNSNRFDSLVVAHGDDHWNRWLQVGGYMFRLTTGLHIVCDRDYDAGHPAGTLLDDLISVYYKGLDDFLVHGEYMLHFVTEQQKRNKWSFYEFEEMLSEFNLKRHKLIGSSFVFRLKKAPAVTGEYVFTCTWTNEDGKKLTASTDPLRIQGEE</sequence>
<reference evidence="1 2" key="1">
    <citation type="submission" date="2011-08" db="EMBL/GenBank/DDBJ databases">
        <title>The Genome Sequence of Alistipes indistinctus YIT 12060.</title>
        <authorList>
            <consortium name="The Broad Institute Genome Sequencing Platform"/>
            <person name="Earl A."/>
            <person name="Ward D."/>
            <person name="Feldgarden M."/>
            <person name="Gevers D."/>
            <person name="Morotomi M."/>
            <person name="Young S.K."/>
            <person name="Zeng Q."/>
            <person name="Gargeya S."/>
            <person name="Fitzgerald M."/>
            <person name="Haas B."/>
            <person name="Abouelleil A."/>
            <person name="Alvarado L."/>
            <person name="Arachchi H.M."/>
            <person name="Berlin A."/>
            <person name="Brown A."/>
            <person name="Chapman S.B."/>
            <person name="Chen Z."/>
            <person name="Dunbar C."/>
            <person name="Freedman E."/>
            <person name="Gearin G."/>
            <person name="Gellesch M."/>
            <person name="Goldberg J."/>
            <person name="Griggs A."/>
            <person name="Gujja S."/>
            <person name="Heiman D."/>
            <person name="Howarth C."/>
            <person name="Larson L."/>
            <person name="Lui A."/>
            <person name="MacDonald P.J.P."/>
            <person name="Montmayeur A."/>
            <person name="Murphy C."/>
            <person name="Neiman D."/>
            <person name="Pearson M."/>
            <person name="Priest M."/>
            <person name="Roberts A."/>
            <person name="Saif S."/>
            <person name="Shea T."/>
            <person name="Shenoy N."/>
            <person name="Sisk P."/>
            <person name="Stolte C."/>
            <person name="Sykes S."/>
            <person name="Wortman J."/>
            <person name="Nusbaum C."/>
            <person name="Birren B."/>
        </authorList>
    </citation>
    <scope>NUCLEOTIDE SEQUENCE [LARGE SCALE GENOMIC DNA]</scope>
    <source>
        <strain evidence="1 2">YIT 12060</strain>
    </source>
</reference>
<comment type="caution">
    <text evidence="1">The sequence shown here is derived from an EMBL/GenBank/DDBJ whole genome shotgun (WGS) entry which is preliminary data.</text>
</comment>
<dbReference type="EMBL" id="ADLD01000004">
    <property type="protein sequence ID" value="EHB93042.1"/>
    <property type="molecule type" value="Genomic_DNA"/>
</dbReference>
<gene>
    <name evidence="1" type="ORF">HMPREF9450_00308</name>
</gene>
<evidence type="ECO:0000313" key="2">
    <source>
        <dbReference type="Proteomes" id="UP000006008"/>
    </source>
</evidence>
<dbReference type="HOGENOM" id="CLU_1212735_0_0_10"/>
<dbReference type="Proteomes" id="UP000006008">
    <property type="component" value="Unassembled WGS sequence"/>
</dbReference>
<proteinExistence type="predicted"/>
<dbReference type="OrthoDB" id="1005299at2"/>